<dbReference type="AlphaFoldDB" id="A0A8X6M0H5"/>
<dbReference type="InterPro" id="IPR036116">
    <property type="entry name" value="FN3_sf"/>
</dbReference>
<dbReference type="InterPro" id="IPR003961">
    <property type="entry name" value="FN3_dom"/>
</dbReference>
<reference evidence="3" key="1">
    <citation type="submission" date="2020-07" db="EMBL/GenBank/DDBJ databases">
        <title>Multicomponent nature underlies the extraordinary mechanical properties of spider dragline silk.</title>
        <authorList>
            <person name="Kono N."/>
            <person name="Nakamura H."/>
            <person name="Mori M."/>
            <person name="Yoshida Y."/>
            <person name="Ohtoshi R."/>
            <person name="Malay A.D."/>
            <person name="Moran D.A.P."/>
            <person name="Tomita M."/>
            <person name="Numata K."/>
            <person name="Arakawa K."/>
        </authorList>
    </citation>
    <scope>NUCLEOTIDE SEQUENCE</scope>
</reference>
<dbReference type="InterPro" id="IPR013783">
    <property type="entry name" value="Ig-like_fold"/>
</dbReference>
<protein>
    <submittedName>
        <fullName evidence="3">Down syndrome cell adhesion molecule-like protein Dscam2</fullName>
    </submittedName>
</protein>
<feature type="region of interest" description="Disordered" evidence="1">
    <location>
        <begin position="132"/>
        <end position="154"/>
    </location>
</feature>
<evidence type="ECO:0000313" key="3">
    <source>
        <dbReference type="EMBL" id="GFR29606.1"/>
    </source>
</evidence>
<dbReference type="Proteomes" id="UP000887116">
    <property type="component" value="Unassembled WGS sequence"/>
</dbReference>
<dbReference type="SUPFAM" id="SSF49265">
    <property type="entry name" value="Fibronectin type III"/>
    <property type="match status" value="1"/>
</dbReference>
<organism evidence="3 4">
    <name type="scientific">Trichonephila clavata</name>
    <name type="common">Joro spider</name>
    <name type="synonym">Nephila clavata</name>
    <dbReference type="NCBI Taxonomy" id="2740835"/>
    <lineage>
        <taxon>Eukaryota</taxon>
        <taxon>Metazoa</taxon>
        <taxon>Ecdysozoa</taxon>
        <taxon>Arthropoda</taxon>
        <taxon>Chelicerata</taxon>
        <taxon>Arachnida</taxon>
        <taxon>Araneae</taxon>
        <taxon>Araneomorphae</taxon>
        <taxon>Entelegynae</taxon>
        <taxon>Araneoidea</taxon>
        <taxon>Nephilidae</taxon>
        <taxon>Trichonephila</taxon>
    </lineage>
</organism>
<name>A0A8X6M0H5_TRICU</name>
<comment type="caution">
    <text evidence="3">The sequence shown here is derived from an EMBL/GenBank/DDBJ whole genome shotgun (WGS) entry which is preliminary data.</text>
</comment>
<gene>
    <name evidence="3" type="primary">Dscam2_35</name>
    <name evidence="3" type="ORF">TNCT_580481</name>
</gene>
<evidence type="ECO:0000256" key="1">
    <source>
        <dbReference type="SAM" id="MobiDB-lite"/>
    </source>
</evidence>
<evidence type="ECO:0000313" key="4">
    <source>
        <dbReference type="Proteomes" id="UP000887116"/>
    </source>
</evidence>
<dbReference type="Gene3D" id="2.60.40.10">
    <property type="entry name" value="Immunoglobulins"/>
    <property type="match status" value="1"/>
</dbReference>
<keyword evidence="4" id="KW-1185">Reference proteome</keyword>
<dbReference type="CDD" id="cd00063">
    <property type="entry name" value="FN3"/>
    <property type="match status" value="1"/>
</dbReference>
<dbReference type="OrthoDB" id="6244967at2759"/>
<feature type="domain" description="Fibronectin type-III" evidence="2">
    <location>
        <begin position="1"/>
        <end position="84"/>
    </location>
</feature>
<accession>A0A8X6M0H5</accession>
<evidence type="ECO:0000259" key="2">
    <source>
        <dbReference type="PROSITE" id="PS50853"/>
    </source>
</evidence>
<dbReference type="EMBL" id="BMAO01009243">
    <property type="protein sequence ID" value="GFR29606.1"/>
    <property type="molecule type" value="Genomic_DNA"/>
</dbReference>
<dbReference type="Pfam" id="PF00041">
    <property type="entry name" value="fn3"/>
    <property type="match status" value="1"/>
</dbReference>
<dbReference type="PROSITE" id="PS50853">
    <property type="entry name" value="FN3"/>
    <property type="match status" value="1"/>
</dbReference>
<sequence>MQESDLLSRDDEADSVDGYYVGYKSHSKTEPYNFKATNSSQFTNQFIEITALSPLTDYSVIVQAYNGRGAGPPSEPVIVKTLEFGLTHKIYETKKMLQHLYRIKANSEKGSQLLSSNVSSLYRVSGTNSNINKELERKRRSKTKYTTGGDKSVR</sequence>
<proteinExistence type="predicted"/>